<comment type="similarity">
    <text evidence="2">Belongs to the PpiC/parvulin rotamase family.</text>
</comment>
<dbReference type="InterPro" id="IPR046357">
    <property type="entry name" value="PPIase_dom_sf"/>
</dbReference>
<reference evidence="7 8" key="1">
    <citation type="submission" date="2021-02" db="EMBL/GenBank/DDBJ databases">
        <authorList>
            <person name="Park J.-S."/>
        </authorList>
    </citation>
    <scope>NUCLEOTIDE SEQUENCE [LARGE SCALE GENOMIC DNA]</scope>
    <source>
        <strain evidence="7 8">188UL20-2</strain>
    </source>
</reference>
<organism evidence="7 8">
    <name type="scientific">Vibrio ulleungensis</name>
    <dbReference type="NCBI Taxonomy" id="2807619"/>
    <lineage>
        <taxon>Bacteria</taxon>
        <taxon>Pseudomonadati</taxon>
        <taxon>Pseudomonadota</taxon>
        <taxon>Gammaproteobacteria</taxon>
        <taxon>Vibrionales</taxon>
        <taxon>Vibrionaceae</taxon>
        <taxon>Vibrio</taxon>
    </lineage>
</organism>
<evidence type="ECO:0000256" key="1">
    <source>
        <dbReference type="ARBA" id="ARBA00000971"/>
    </source>
</evidence>
<dbReference type="PANTHER" id="PTHR47245">
    <property type="entry name" value="PEPTIDYLPROLYL ISOMERASE"/>
    <property type="match status" value="1"/>
</dbReference>
<dbReference type="EMBL" id="JAFEUM010000001">
    <property type="protein sequence ID" value="MBM7035595.1"/>
    <property type="molecule type" value="Genomic_DNA"/>
</dbReference>
<comment type="caution">
    <text evidence="7">The sequence shown here is derived from an EMBL/GenBank/DDBJ whole genome shotgun (WGS) entry which is preliminary data.</text>
</comment>
<dbReference type="EC" id="5.2.1.8" evidence="3"/>
<dbReference type="Gene3D" id="1.10.4030.10">
    <property type="entry name" value="Porin chaperone SurA, peptide-binding domain"/>
    <property type="match status" value="1"/>
</dbReference>
<proteinExistence type="inferred from homology"/>
<keyword evidence="8" id="KW-1185">Reference proteome</keyword>
<evidence type="ECO:0000256" key="2">
    <source>
        <dbReference type="ARBA" id="ARBA00007656"/>
    </source>
</evidence>
<evidence type="ECO:0000256" key="4">
    <source>
        <dbReference type="ARBA" id="ARBA00023110"/>
    </source>
</evidence>
<dbReference type="Proteomes" id="UP000809621">
    <property type="component" value="Unassembled WGS sequence"/>
</dbReference>
<dbReference type="InterPro" id="IPR027304">
    <property type="entry name" value="Trigger_fact/SurA_dom_sf"/>
</dbReference>
<comment type="catalytic activity">
    <reaction evidence="1">
        <text>[protein]-peptidylproline (omega=180) = [protein]-peptidylproline (omega=0)</text>
        <dbReference type="Rhea" id="RHEA:16237"/>
        <dbReference type="Rhea" id="RHEA-COMP:10747"/>
        <dbReference type="Rhea" id="RHEA-COMP:10748"/>
        <dbReference type="ChEBI" id="CHEBI:83833"/>
        <dbReference type="ChEBI" id="CHEBI:83834"/>
        <dbReference type="EC" id="5.2.1.8"/>
    </reaction>
</comment>
<dbReference type="SUPFAM" id="SSF54534">
    <property type="entry name" value="FKBP-like"/>
    <property type="match status" value="1"/>
</dbReference>
<dbReference type="InterPro" id="IPR000297">
    <property type="entry name" value="PPIase_PpiC"/>
</dbReference>
<evidence type="ECO:0000313" key="7">
    <source>
        <dbReference type="EMBL" id="MBM7035595.1"/>
    </source>
</evidence>
<keyword evidence="5 7" id="KW-0413">Isomerase</keyword>
<feature type="domain" description="PpiC" evidence="6">
    <location>
        <begin position="142"/>
        <end position="242"/>
    </location>
</feature>
<dbReference type="SUPFAM" id="SSF109998">
    <property type="entry name" value="Triger factor/SurA peptide-binding domain-like"/>
    <property type="match status" value="1"/>
</dbReference>
<sequence>MDNAMYMQQKRRYLNAKIATEKYRLNLEFLSLEQRKDVDVATNQLLMLQQKILASNEAQQVQVDALEVSKAFQQCVENFDTTEAFITALSSQAITEEGYKRALKEQLHCEKVLGLVAANIPALSREHALEYYQKHRLNFSRSTTWKLNQILITINDEFEDNIRINAEKRIKSVFLLSQTTPFSELALKYSECPSAVESGHLGWCEEEKLFPQITDALYSLKAGQISHPIETEAGFHLVKWEQKKAPYVASFDEVYPYLEEKHQDRATAYIQRQWLSQLAS</sequence>
<name>A0ABS2HDC7_9VIBR</name>
<dbReference type="RefSeq" id="WP_205157186.1">
    <property type="nucleotide sequence ID" value="NZ_JAFEUM010000001.1"/>
</dbReference>
<protein>
    <recommendedName>
        <fullName evidence="3">peptidylprolyl isomerase</fullName>
        <ecNumber evidence="3">5.2.1.8</ecNumber>
    </recommendedName>
</protein>
<dbReference type="GO" id="GO:0016853">
    <property type="term" value="F:isomerase activity"/>
    <property type="evidence" value="ECO:0007669"/>
    <property type="project" value="UniProtKB-KW"/>
</dbReference>
<dbReference type="Gene3D" id="3.10.50.40">
    <property type="match status" value="1"/>
</dbReference>
<accession>A0ABS2HDC7</accession>
<gene>
    <name evidence="7" type="ORF">JQC93_04170</name>
</gene>
<keyword evidence="4 5" id="KW-0697">Rotamase</keyword>
<evidence type="ECO:0000256" key="5">
    <source>
        <dbReference type="PROSITE-ProRule" id="PRU00278"/>
    </source>
</evidence>
<evidence type="ECO:0000313" key="8">
    <source>
        <dbReference type="Proteomes" id="UP000809621"/>
    </source>
</evidence>
<evidence type="ECO:0000256" key="3">
    <source>
        <dbReference type="ARBA" id="ARBA00013194"/>
    </source>
</evidence>
<dbReference type="PROSITE" id="PS50198">
    <property type="entry name" value="PPIC_PPIASE_2"/>
    <property type="match status" value="1"/>
</dbReference>
<dbReference type="PANTHER" id="PTHR47245:SF2">
    <property type="entry name" value="PEPTIDYL-PROLYL CIS-TRANS ISOMERASE HP_0175-RELATED"/>
    <property type="match status" value="1"/>
</dbReference>
<dbReference type="InterPro" id="IPR050245">
    <property type="entry name" value="PrsA_foldase"/>
</dbReference>
<dbReference type="Pfam" id="PF00639">
    <property type="entry name" value="Rotamase"/>
    <property type="match status" value="1"/>
</dbReference>
<evidence type="ECO:0000259" key="6">
    <source>
        <dbReference type="PROSITE" id="PS50198"/>
    </source>
</evidence>